<dbReference type="NCBIfam" id="TIGR02565">
    <property type="entry name" value="cas_Csy2"/>
    <property type="match status" value="1"/>
</dbReference>
<accession>A0A127M3Z7</accession>
<dbReference type="EMBL" id="CP014544">
    <property type="protein sequence ID" value="AMO67960.1"/>
    <property type="molecule type" value="Genomic_DNA"/>
</dbReference>
<protein>
    <recommendedName>
        <fullName evidence="3">Type I-F CRISPR-associated protein Csy2</fullName>
    </recommendedName>
</protein>
<gene>
    <name evidence="1" type="ORF">AZF00_06425</name>
</gene>
<name>A0A127M3Z7_9GAMM</name>
<dbReference type="InterPro" id="IPR013398">
    <property type="entry name" value="CRISPR-assoc_prot_Csy2"/>
</dbReference>
<dbReference type="AlphaFoldDB" id="A0A127M3Z7"/>
<reference evidence="1 2" key="1">
    <citation type="submission" date="2015-12" db="EMBL/GenBank/DDBJ databases">
        <authorList>
            <person name="Shamseldin A."/>
            <person name="Moawad H."/>
            <person name="Abd El-Rahim W.M."/>
            <person name="Sadowsky M.J."/>
        </authorList>
    </citation>
    <scope>NUCLEOTIDE SEQUENCE [LARGE SCALE GENOMIC DNA]</scope>
    <source>
        <strain evidence="1 2">SM2</strain>
    </source>
</reference>
<proteinExistence type="predicted"/>
<dbReference type="KEGG" id="zal:AZF00_06425"/>
<dbReference type="Proteomes" id="UP000074119">
    <property type="component" value="Chromosome"/>
</dbReference>
<dbReference type="STRING" id="1470434.AZF00_06425"/>
<evidence type="ECO:0000313" key="1">
    <source>
        <dbReference type="EMBL" id="AMO67960.1"/>
    </source>
</evidence>
<evidence type="ECO:0000313" key="2">
    <source>
        <dbReference type="Proteomes" id="UP000074119"/>
    </source>
</evidence>
<dbReference type="CDD" id="cd09736">
    <property type="entry name" value="Csy2_I-F"/>
    <property type="match status" value="1"/>
</dbReference>
<dbReference type="RefSeq" id="WP_008247106.1">
    <property type="nucleotide sequence ID" value="NZ_CP014544.1"/>
</dbReference>
<dbReference type="Pfam" id="PF09614">
    <property type="entry name" value="Cas_Csy2"/>
    <property type="match status" value="1"/>
</dbReference>
<sequence>MSQISHYLLLDRIKVEKANAISSPLTYGFPAISGIMGAVHALNRKIVDAGFSVDLSGVLIACHAIHVHSYRPHRYADYSFNQSRNPIKKDGSTAAIIEEGKADLTFSLVIEVSASRSVARDIDDNQEKLEKQCKEWVLQQRMVGGSVHAVKQVRLLDGSEEKEIIKHLLPGFVLMQATQELLEITRELQQAKPEATALDALIEVSTLHHEPVETKVNKNGWQTRSVKTGKGWLVPIPVGFQSIAPQFAPGELANCRTNQYPSQYVESIYSLGKWVFPYRLPKQFSNSFWRYKQSNNLFLFSQSIQNQQGE</sequence>
<evidence type="ECO:0008006" key="3">
    <source>
        <dbReference type="Google" id="ProtNLM"/>
    </source>
</evidence>
<organism evidence="1 2">
    <name type="scientific">Zhongshania aliphaticivorans</name>
    <dbReference type="NCBI Taxonomy" id="1470434"/>
    <lineage>
        <taxon>Bacteria</taxon>
        <taxon>Pseudomonadati</taxon>
        <taxon>Pseudomonadota</taxon>
        <taxon>Gammaproteobacteria</taxon>
        <taxon>Cellvibrionales</taxon>
        <taxon>Spongiibacteraceae</taxon>
        <taxon>Zhongshania</taxon>
    </lineage>
</organism>